<dbReference type="Gene3D" id="3.30.460.10">
    <property type="entry name" value="Beta Polymerase, domain 2"/>
    <property type="match status" value="1"/>
</dbReference>
<dbReference type="CDD" id="cd05403">
    <property type="entry name" value="NT_KNTase_like"/>
    <property type="match status" value="1"/>
</dbReference>
<dbReference type="InterPro" id="IPR041633">
    <property type="entry name" value="Polbeta"/>
</dbReference>
<name>A0A2P7R9N7_9GAMM</name>
<comment type="caution">
    <text evidence="2">The sequence shown here is derived from an EMBL/GenBank/DDBJ whole genome shotgun (WGS) entry which is preliminary data.</text>
</comment>
<dbReference type="EMBL" id="PXYH01000003">
    <property type="protein sequence ID" value="PSJ46931.1"/>
    <property type="molecule type" value="Genomic_DNA"/>
</dbReference>
<accession>A0A2P7R9N7</accession>
<dbReference type="OrthoDB" id="9808659at2"/>
<evidence type="ECO:0000259" key="1">
    <source>
        <dbReference type="Pfam" id="PF18765"/>
    </source>
</evidence>
<dbReference type="Proteomes" id="UP000242181">
    <property type="component" value="Unassembled WGS sequence"/>
</dbReference>
<dbReference type="AlphaFoldDB" id="A0A2P7R9N7"/>
<sequence length="117" mass="13211">MTMPWPCWPSWSDAMAQIDADDLTLLLHCLRHTLPVQEGIRVYVFGSRATYKARPYSDLDLALEHPSHPLPPGLLFQLQSALSESDLPYRVDVIDLNAVSDEFRQAIAPDLVPLELK</sequence>
<protein>
    <recommendedName>
        <fullName evidence="1">Polymerase beta nucleotidyltransferase domain-containing protein</fullName>
    </recommendedName>
</protein>
<feature type="domain" description="Polymerase beta nucleotidyltransferase" evidence="1">
    <location>
        <begin position="41"/>
        <end position="107"/>
    </location>
</feature>
<evidence type="ECO:0000313" key="2">
    <source>
        <dbReference type="EMBL" id="PSJ46931.1"/>
    </source>
</evidence>
<dbReference type="Pfam" id="PF18765">
    <property type="entry name" value="Polbeta"/>
    <property type="match status" value="1"/>
</dbReference>
<dbReference type="SUPFAM" id="SSF81301">
    <property type="entry name" value="Nucleotidyltransferase"/>
    <property type="match status" value="1"/>
</dbReference>
<keyword evidence="3" id="KW-1185">Reference proteome</keyword>
<gene>
    <name evidence="2" type="ORF">C7I36_03255</name>
</gene>
<evidence type="ECO:0000313" key="3">
    <source>
        <dbReference type="Proteomes" id="UP000242181"/>
    </source>
</evidence>
<dbReference type="InterPro" id="IPR043519">
    <property type="entry name" value="NT_sf"/>
</dbReference>
<reference evidence="2 3" key="1">
    <citation type="submission" date="2018-03" db="EMBL/GenBank/DDBJ databases">
        <title>The draft genome of Zobellella taiwanensis JCM 13381.</title>
        <authorList>
            <person name="Liu L."/>
            <person name="Li L."/>
            <person name="Wang T."/>
            <person name="Zhang X."/>
            <person name="Liang L."/>
        </authorList>
    </citation>
    <scope>NUCLEOTIDE SEQUENCE [LARGE SCALE GENOMIC DNA]</scope>
    <source>
        <strain evidence="2 3">JCM 13381</strain>
    </source>
</reference>
<organism evidence="2 3">
    <name type="scientific">Zobellella taiwanensis</name>
    <dbReference type="NCBI Taxonomy" id="347535"/>
    <lineage>
        <taxon>Bacteria</taxon>
        <taxon>Pseudomonadati</taxon>
        <taxon>Pseudomonadota</taxon>
        <taxon>Gammaproteobacteria</taxon>
        <taxon>Aeromonadales</taxon>
        <taxon>Aeromonadaceae</taxon>
        <taxon>Zobellella</taxon>
    </lineage>
</organism>
<proteinExistence type="predicted"/>